<feature type="coiled-coil region" evidence="2">
    <location>
        <begin position="229"/>
        <end position="329"/>
    </location>
</feature>
<dbReference type="PROSITE" id="PS50096">
    <property type="entry name" value="IQ"/>
    <property type="match status" value="2"/>
</dbReference>
<dbReference type="GeneTree" id="ENSGT00940000163679"/>
<feature type="compositionally biased region" description="Acidic residues" evidence="3">
    <location>
        <begin position="551"/>
        <end position="560"/>
    </location>
</feature>
<feature type="compositionally biased region" description="Polar residues" evidence="3">
    <location>
        <begin position="656"/>
        <end position="682"/>
    </location>
</feature>
<organism evidence="4 5">
    <name type="scientific">Erpetoichthys calabaricus</name>
    <name type="common">Rope fish</name>
    <name type="synonym">Calamoichthys calabaricus</name>
    <dbReference type="NCBI Taxonomy" id="27687"/>
    <lineage>
        <taxon>Eukaryota</taxon>
        <taxon>Metazoa</taxon>
        <taxon>Chordata</taxon>
        <taxon>Craniata</taxon>
        <taxon>Vertebrata</taxon>
        <taxon>Euteleostomi</taxon>
        <taxon>Actinopterygii</taxon>
        <taxon>Polypteriformes</taxon>
        <taxon>Polypteridae</taxon>
        <taxon>Erpetoichthys</taxon>
    </lineage>
</organism>
<keyword evidence="5" id="KW-1185">Reference proteome</keyword>
<reference evidence="4" key="2">
    <citation type="submission" date="2025-08" db="UniProtKB">
        <authorList>
            <consortium name="Ensembl"/>
        </authorList>
    </citation>
    <scope>IDENTIFICATION</scope>
</reference>
<evidence type="ECO:0000313" key="4">
    <source>
        <dbReference type="Ensembl" id="ENSECRP00000017050.1"/>
    </source>
</evidence>
<dbReference type="PANTHER" id="PTHR22590:SF3">
    <property type="entry name" value="IQ DOMAIN-CONTAINING PROTEIN E"/>
    <property type="match status" value="1"/>
</dbReference>
<feature type="region of interest" description="Disordered" evidence="3">
    <location>
        <begin position="583"/>
        <end position="773"/>
    </location>
</feature>
<dbReference type="PANTHER" id="PTHR22590">
    <property type="entry name" value="MYOSIN MOTOR DOMAIN-CONTAINING PROTEIN"/>
    <property type="match status" value="1"/>
</dbReference>
<protein>
    <recommendedName>
        <fullName evidence="6">IQ domain-containing protein E</fullName>
    </recommendedName>
</protein>
<dbReference type="SMART" id="SM00015">
    <property type="entry name" value="IQ"/>
    <property type="match status" value="2"/>
</dbReference>
<reference evidence="4" key="3">
    <citation type="submission" date="2025-09" db="UniProtKB">
        <authorList>
            <consortium name="Ensembl"/>
        </authorList>
    </citation>
    <scope>IDENTIFICATION</scope>
</reference>
<feature type="compositionally biased region" description="Basic and acidic residues" evidence="3">
    <location>
        <begin position="526"/>
        <end position="550"/>
    </location>
</feature>
<dbReference type="Ensembl" id="ENSECRT00000017375.1">
    <property type="protein sequence ID" value="ENSECRP00000017050.1"/>
    <property type="gene ID" value="ENSECRG00000011345.1"/>
</dbReference>
<feature type="compositionally biased region" description="Polar residues" evidence="3">
    <location>
        <begin position="594"/>
        <end position="614"/>
    </location>
</feature>
<feature type="compositionally biased region" description="Basic and acidic residues" evidence="3">
    <location>
        <begin position="507"/>
        <end position="516"/>
    </location>
</feature>
<dbReference type="Gene3D" id="1.20.5.190">
    <property type="match status" value="1"/>
</dbReference>
<proteinExistence type="predicted"/>
<accession>A0A8C4SJ63</accession>
<feature type="compositionally biased region" description="Low complexity" evidence="3">
    <location>
        <begin position="718"/>
        <end position="734"/>
    </location>
</feature>
<evidence type="ECO:0000256" key="3">
    <source>
        <dbReference type="SAM" id="MobiDB-lite"/>
    </source>
</evidence>
<evidence type="ECO:0000313" key="5">
    <source>
        <dbReference type="Proteomes" id="UP000694620"/>
    </source>
</evidence>
<evidence type="ECO:0000256" key="1">
    <source>
        <dbReference type="ARBA" id="ARBA00022737"/>
    </source>
</evidence>
<feature type="compositionally biased region" description="Polar residues" evidence="3">
    <location>
        <begin position="735"/>
        <end position="744"/>
    </location>
</feature>
<reference evidence="4" key="1">
    <citation type="submission" date="2021-06" db="EMBL/GenBank/DDBJ databases">
        <authorList>
            <consortium name="Wellcome Sanger Institute Data Sharing"/>
        </authorList>
    </citation>
    <scope>NUCLEOTIDE SEQUENCE [LARGE SCALE GENOMIC DNA]</scope>
</reference>
<dbReference type="InterPro" id="IPR000048">
    <property type="entry name" value="IQ_motif_EF-hand-BS"/>
</dbReference>
<evidence type="ECO:0000256" key="2">
    <source>
        <dbReference type="SAM" id="Coils"/>
    </source>
</evidence>
<evidence type="ECO:0008006" key="6">
    <source>
        <dbReference type="Google" id="ProtNLM"/>
    </source>
</evidence>
<feature type="region of interest" description="Disordered" evidence="3">
    <location>
        <begin position="128"/>
        <end position="150"/>
    </location>
</feature>
<keyword evidence="1" id="KW-0677">Repeat</keyword>
<name>A0A8C4SJ63_ERPCA</name>
<keyword evidence="2" id="KW-0175">Coiled coil</keyword>
<feature type="region of interest" description="Disordered" evidence="3">
    <location>
        <begin position="468"/>
        <end position="560"/>
    </location>
</feature>
<feature type="compositionally biased region" description="Basic residues" evidence="3">
    <location>
        <begin position="34"/>
        <end position="46"/>
    </location>
</feature>
<feature type="compositionally biased region" description="Basic and acidic residues" evidence="3">
    <location>
        <begin position="468"/>
        <end position="495"/>
    </location>
</feature>
<dbReference type="InterPro" id="IPR052318">
    <property type="entry name" value="CellDiv_DevSignal_Domain"/>
</dbReference>
<sequence length="773" mass="88055">MSVTASDFITDEELEELGEDVLSVATYESDTDKKPKKKKNLHKPPRSPKSPYLSNTYQHPKKAAVWRSLKGSGSMHLENPSSRTPRELWLASLKNGFATAQPVKAEYDYTQARLVASSSTPEYLKEALGMKKPKHSRSASTGYVPGTPDYKEKEDMYDEIIELKKTLQAQKSEADLMKTKLRRLEEDNSKKEKQIEQLLDPTKGSDFTRSLVDKRNDASAITNGLKQKILKLEQQCKEKDNVINKLQTDLKTTNIEEMKIAMETYYDEIQRLRVLLANTESAEKKSEFKDSEKQQKLLNTTILRLSKNIKQLQEENKSLKVDLEKALDKARPNTSRDNNELNKQRSIKRVVELEKKGDQTNPNISNAGDRTTVTNAVVTVVDQPSQLNSSTCKGTDFQQECTRLRGLVSKLKEDRSDLQEQLSGKVLEIKQLTNEKAELIKENQKLKLAHQKLTQESKEEIRKLTERVKRSEAEVKEERRVKEESLLVTSKDRSRSVSPAANSLHGYSEDQRDDSFRSSSARTRQQKPDKKQEKAARTIQKHWHEDKDKSEDEDEEDNDDGTEAAIFIQSAFRGHLTRQKQLGSIKGTTEKQPQRPQNKSPRTLQHQSDRISSQSEEDNEETVTLLQSALRGHLCRSRQLTNRASDSDMPGRNGRKSPSLSRNEIQKPSPTPQKRNSLTSSYKIKETALSESDEDDDLSEISSRDNHGNKIWSTKGTPRNSSPSNRRPSPAPRNIQKQSRSDPTLPSKDDVSDDSDDIIVSPVRPLKRRDSYF</sequence>
<dbReference type="Pfam" id="PF00612">
    <property type="entry name" value="IQ"/>
    <property type="match status" value="2"/>
</dbReference>
<dbReference type="Proteomes" id="UP000694620">
    <property type="component" value="Chromosome 11"/>
</dbReference>
<feature type="coiled-coil region" evidence="2">
    <location>
        <begin position="150"/>
        <end position="201"/>
    </location>
</feature>
<dbReference type="AlphaFoldDB" id="A0A8C4SJ63"/>
<feature type="region of interest" description="Disordered" evidence="3">
    <location>
        <begin position="25"/>
        <end position="61"/>
    </location>
</feature>